<dbReference type="RefSeq" id="WP_055423266.1">
    <property type="nucleotide sequence ID" value="NZ_CYHH01000004.1"/>
</dbReference>
<keyword evidence="2 7" id="KW-0479">Metal-binding</keyword>
<keyword evidence="3 7" id="KW-0847">Vitamin C</keyword>
<dbReference type="Gene3D" id="2.60.120.620">
    <property type="entry name" value="q2cbj1_9rhob like domain"/>
    <property type="match status" value="1"/>
</dbReference>
<dbReference type="EMBL" id="CYHH01000004">
    <property type="protein sequence ID" value="CUB06824.1"/>
    <property type="molecule type" value="Genomic_DNA"/>
</dbReference>
<dbReference type="Proteomes" id="UP000182108">
    <property type="component" value="Unassembled WGS sequence"/>
</dbReference>
<dbReference type="GO" id="GO:0005506">
    <property type="term" value="F:iron ion binding"/>
    <property type="evidence" value="ECO:0007669"/>
    <property type="project" value="UniProtKB-UniRule"/>
</dbReference>
<dbReference type="Gene3D" id="4.10.860.20">
    <property type="entry name" value="Rabenosyn, Rab binding domain"/>
    <property type="match status" value="1"/>
</dbReference>
<accession>A0A0K6IUS3</accession>
<dbReference type="SMART" id="SM00702">
    <property type="entry name" value="P4Hc"/>
    <property type="match status" value="1"/>
</dbReference>
<dbReference type="InterPro" id="IPR041097">
    <property type="entry name" value="PKHD_C"/>
</dbReference>
<dbReference type="OrthoDB" id="9812472at2"/>
<evidence type="ECO:0000256" key="2">
    <source>
        <dbReference type="ARBA" id="ARBA00022723"/>
    </source>
</evidence>
<feature type="binding site" evidence="7">
    <location>
        <position position="160"/>
    </location>
    <ligand>
        <name>Fe cation</name>
        <dbReference type="ChEBI" id="CHEBI:24875"/>
    </ligand>
</feature>
<protein>
    <submittedName>
        <fullName evidence="9">Predicted 2-oxoglutarate-and Fe(II)-dependent dioxygenase YbiX</fullName>
    </submittedName>
</protein>
<keyword evidence="4 7" id="KW-0223">Dioxygenase</keyword>
<gene>
    <name evidence="9" type="ORF">Ga0061068_10462</name>
</gene>
<dbReference type="Pfam" id="PF18331">
    <property type="entry name" value="PKHD_C"/>
    <property type="match status" value="1"/>
</dbReference>
<name>A0A0K6IUS3_9PROT</name>
<dbReference type="GO" id="GO:0006974">
    <property type="term" value="P:DNA damage response"/>
    <property type="evidence" value="ECO:0007669"/>
    <property type="project" value="TreeGrafter"/>
</dbReference>
<dbReference type="PROSITE" id="PS51471">
    <property type="entry name" value="FE2OG_OXY"/>
    <property type="match status" value="1"/>
</dbReference>
<evidence type="ECO:0000256" key="7">
    <source>
        <dbReference type="HAMAP-Rule" id="MF_00657"/>
    </source>
</evidence>
<dbReference type="InterPro" id="IPR044862">
    <property type="entry name" value="Pro_4_hyd_alph_FE2OG_OXY"/>
</dbReference>
<dbReference type="InterPro" id="IPR005123">
    <property type="entry name" value="Oxoglu/Fe-dep_dioxygenase_dom"/>
</dbReference>
<feature type="binding site" evidence="7">
    <location>
        <position position="170"/>
    </location>
    <ligand>
        <name>2-oxoglutarate</name>
        <dbReference type="ChEBI" id="CHEBI:16810"/>
    </ligand>
</feature>
<keyword evidence="6 7" id="KW-0408">Iron</keyword>
<dbReference type="NCBIfam" id="NF003975">
    <property type="entry name" value="PRK05467.1-4"/>
    <property type="match status" value="1"/>
</dbReference>
<feature type="binding site" evidence="7">
    <location>
        <position position="101"/>
    </location>
    <ligand>
        <name>Fe cation</name>
        <dbReference type="ChEBI" id="CHEBI:24875"/>
    </ligand>
</feature>
<dbReference type="GO" id="GO:0031418">
    <property type="term" value="F:L-ascorbic acid binding"/>
    <property type="evidence" value="ECO:0007669"/>
    <property type="project" value="UniProtKB-KW"/>
</dbReference>
<evidence type="ECO:0000313" key="10">
    <source>
        <dbReference type="Proteomes" id="UP000182108"/>
    </source>
</evidence>
<keyword evidence="5 7" id="KW-0560">Oxidoreductase</keyword>
<feature type="binding site" evidence="7">
    <location>
        <position position="99"/>
    </location>
    <ligand>
        <name>Fe cation</name>
        <dbReference type="ChEBI" id="CHEBI:24875"/>
    </ligand>
</feature>
<dbReference type="AlphaFoldDB" id="A0A0K6IUS3"/>
<reference evidence="10" key="1">
    <citation type="submission" date="2015-08" db="EMBL/GenBank/DDBJ databases">
        <authorList>
            <person name="Babu N.S."/>
            <person name="Beckwith C.J."/>
            <person name="Beseler K.G."/>
            <person name="Brison A."/>
            <person name="Carone J.V."/>
            <person name="Caskin T.P."/>
            <person name="Diamond M."/>
            <person name="Durham M.E."/>
            <person name="Foxe J.M."/>
            <person name="Go M."/>
            <person name="Henderson B.A."/>
            <person name="Jones I.B."/>
            <person name="McGettigan J.A."/>
            <person name="Micheletti S.J."/>
            <person name="Nasrallah M.E."/>
            <person name="Ortiz D."/>
            <person name="Piller C.R."/>
            <person name="Privatt S.R."/>
            <person name="Schneider S.L."/>
            <person name="Sharp S."/>
            <person name="Smith T.C."/>
            <person name="Stanton J.D."/>
            <person name="Ullery H.E."/>
            <person name="Wilson R.J."/>
            <person name="Serrano M.G."/>
            <person name="Buck G."/>
            <person name="Lee V."/>
            <person name="Wang Y."/>
            <person name="Carvalho R."/>
            <person name="Voegtly L."/>
            <person name="Shi R."/>
            <person name="Duckworth R."/>
            <person name="Johnson A."/>
            <person name="Loviza R."/>
            <person name="Walstead R."/>
            <person name="Shah Z."/>
            <person name="Kiflezghi M."/>
            <person name="Wade K."/>
            <person name="Ball S.L."/>
            <person name="Bradley K.W."/>
            <person name="Asai D.J."/>
            <person name="Bowman C.A."/>
            <person name="Russell D.A."/>
            <person name="Pope W.H."/>
            <person name="Jacobs-Sera D."/>
            <person name="Hendrix R.W."/>
            <person name="Hatfull G.F."/>
        </authorList>
    </citation>
    <scope>NUCLEOTIDE SEQUENCE [LARGE SCALE GENOMIC DNA]</scope>
    <source>
        <strain evidence="10">JCM 19170</strain>
    </source>
</reference>
<dbReference type="PANTHER" id="PTHR41536:SF1">
    <property type="entry name" value="PKHD-TYPE HYDROXYLASE YBIX"/>
    <property type="match status" value="1"/>
</dbReference>
<comment type="cofactor">
    <cofactor evidence="7">
        <name>Fe(2+)</name>
        <dbReference type="ChEBI" id="CHEBI:29033"/>
    </cofactor>
    <text evidence="7">Binds 1 Fe(2+) ion per subunit.</text>
</comment>
<dbReference type="Pfam" id="PF13640">
    <property type="entry name" value="2OG-FeII_Oxy_3"/>
    <property type="match status" value="1"/>
</dbReference>
<dbReference type="InterPro" id="IPR006620">
    <property type="entry name" value="Pro_4_hyd_alph"/>
</dbReference>
<dbReference type="PANTHER" id="PTHR41536">
    <property type="entry name" value="PKHD-TYPE HYDROXYLASE YBIX"/>
    <property type="match status" value="1"/>
</dbReference>
<dbReference type="GO" id="GO:0016706">
    <property type="term" value="F:2-oxoglutarate-dependent dioxygenase activity"/>
    <property type="evidence" value="ECO:0007669"/>
    <property type="project" value="UniProtKB-UniRule"/>
</dbReference>
<proteinExistence type="inferred from homology"/>
<dbReference type="GO" id="GO:0006879">
    <property type="term" value="P:intracellular iron ion homeostasis"/>
    <property type="evidence" value="ECO:0007669"/>
    <property type="project" value="TreeGrafter"/>
</dbReference>
<sequence length="226" mass="25338">MLLTIDEVLSAAEVEHARTLLAQARWIDGRSSAGPLAREVKNNLQIAEDCPTLAPLRRLVLQALEREPLVFSAVLPRDIFPPQFNRYRAIGEGEHYGPHVDAAIRLVGERKLRTDVSATLFFSAPEEYDGGELVIHDLFGTQRVKGKAGSIVIYPASSLHEVTPVTRGERLASFMWFQSLVPDPVERRLLFELDMATLTLRSEHGEGALAARFSTLYHNLLRRWSV</sequence>
<comment type="cofactor">
    <cofactor evidence="1 7">
        <name>L-ascorbate</name>
        <dbReference type="ChEBI" id="CHEBI:38290"/>
    </cofactor>
</comment>
<evidence type="ECO:0000256" key="1">
    <source>
        <dbReference type="ARBA" id="ARBA00001961"/>
    </source>
</evidence>
<evidence type="ECO:0000256" key="3">
    <source>
        <dbReference type="ARBA" id="ARBA00022896"/>
    </source>
</evidence>
<evidence type="ECO:0000259" key="8">
    <source>
        <dbReference type="PROSITE" id="PS51471"/>
    </source>
</evidence>
<evidence type="ECO:0000256" key="4">
    <source>
        <dbReference type="ARBA" id="ARBA00022964"/>
    </source>
</evidence>
<dbReference type="NCBIfam" id="NF003974">
    <property type="entry name" value="PRK05467.1-3"/>
    <property type="match status" value="1"/>
</dbReference>
<dbReference type="HAMAP" id="MF_00657">
    <property type="entry name" value="Hydroxyl_YbiX"/>
    <property type="match status" value="1"/>
</dbReference>
<evidence type="ECO:0000313" key="9">
    <source>
        <dbReference type="EMBL" id="CUB06824.1"/>
    </source>
</evidence>
<organism evidence="9 10">
    <name type="scientific">Tepidiphilus thermophilus</name>
    <dbReference type="NCBI Taxonomy" id="876478"/>
    <lineage>
        <taxon>Bacteria</taxon>
        <taxon>Pseudomonadati</taxon>
        <taxon>Pseudomonadota</taxon>
        <taxon>Hydrogenophilia</taxon>
        <taxon>Hydrogenophilales</taxon>
        <taxon>Hydrogenophilaceae</taxon>
        <taxon>Tepidiphilus</taxon>
    </lineage>
</organism>
<dbReference type="InterPro" id="IPR023550">
    <property type="entry name" value="PKHD_hydroxylase"/>
</dbReference>
<evidence type="ECO:0000256" key="6">
    <source>
        <dbReference type="ARBA" id="ARBA00023004"/>
    </source>
</evidence>
<keyword evidence="10" id="KW-1185">Reference proteome</keyword>
<evidence type="ECO:0000256" key="5">
    <source>
        <dbReference type="ARBA" id="ARBA00023002"/>
    </source>
</evidence>
<feature type="domain" description="Fe2OG dioxygenase" evidence="8">
    <location>
        <begin position="78"/>
        <end position="179"/>
    </location>
</feature>